<evidence type="ECO:0000313" key="6">
    <source>
        <dbReference type="EMBL" id="MST33140.1"/>
    </source>
</evidence>
<organism evidence="6 7">
    <name type="scientific">Acidiferrimicrobium australe</name>
    <dbReference type="NCBI Taxonomy" id="2664430"/>
    <lineage>
        <taxon>Bacteria</taxon>
        <taxon>Bacillati</taxon>
        <taxon>Actinomycetota</taxon>
        <taxon>Acidimicrobiia</taxon>
        <taxon>Acidimicrobiales</taxon>
        <taxon>Acidimicrobiaceae</taxon>
        <taxon>Acidiferrimicrobium</taxon>
    </lineage>
</organism>
<dbReference type="PANTHER" id="PTHR21600:SF44">
    <property type="entry name" value="RIBOSOMAL LARGE SUBUNIT PSEUDOURIDINE SYNTHASE D"/>
    <property type="match status" value="1"/>
</dbReference>
<evidence type="ECO:0000259" key="5">
    <source>
        <dbReference type="Pfam" id="PF00849"/>
    </source>
</evidence>
<keyword evidence="7" id="KW-1185">Reference proteome</keyword>
<evidence type="ECO:0000256" key="3">
    <source>
        <dbReference type="ARBA" id="ARBA00031870"/>
    </source>
</evidence>
<name>A0ABW9QU99_9ACTN</name>
<dbReference type="InterPro" id="IPR020103">
    <property type="entry name" value="PsdUridine_synth_cat_dom_sf"/>
</dbReference>
<dbReference type="InterPro" id="IPR050188">
    <property type="entry name" value="RluA_PseudoU_synthase"/>
</dbReference>
<dbReference type="CDD" id="cd02869">
    <property type="entry name" value="PseudoU_synth_RluA_like"/>
    <property type="match status" value="1"/>
</dbReference>
<dbReference type="Pfam" id="PF00849">
    <property type="entry name" value="PseudoU_synth_2"/>
    <property type="match status" value="1"/>
</dbReference>
<dbReference type="EMBL" id="WJHE01000499">
    <property type="protein sequence ID" value="MST33140.1"/>
    <property type="molecule type" value="Genomic_DNA"/>
</dbReference>
<sequence length="134" mass="14470">MAALAAHRVERRYAALARGAVDADEGLVDAPLGRSSRDPTRITVQAGGREARTRYRVEARFTTPEVLTLLECRLETGRTHQIRVHLAAIGHPIVGDPRYGGRRAGAVAGLLPPDRPWLHAGALAFAHPRTGEAL</sequence>
<evidence type="ECO:0000256" key="1">
    <source>
        <dbReference type="ARBA" id="ARBA00000073"/>
    </source>
</evidence>
<comment type="similarity">
    <text evidence="2">Belongs to the pseudouridine synthase RluA family.</text>
</comment>
<feature type="domain" description="Pseudouridine synthase RsuA/RluA-like" evidence="5">
    <location>
        <begin position="3"/>
        <end position="88"/>
    </location>
</feature>
<dbReference type="SUPFAM" id="SSF55120">
    <property type="entry name" value="Pseudouridine synthase"/>
    <property type="match status" value="1"/>
</dbReference>
<dbReference type="PANTHER" id="PTHR21600">
    <property type="entry name" value="MITOCHONDRIAL RNA PSEUDOURIDINE SYNTHASE"/>
    <property type="match status" value="1"/>
</dbReference>
<gene>
    <name evidence="6" type="ORF">GHK86_10465</name>
</gene>
<proteinExistence type="inferred from homology"/>
<accession>A0ABW9QU99</accession>
<comment type="catalytic activity">
    <reaction evidence="1">
        <text>a uridine in RNA = a pseudouridine in RNA</text>
        <dbReference type="Rhea" id="RHEA:48348"/>
        <dbReference type="Rhea" id="RHEA-COMP:12068"/>
        <dbReference type="Rhea" id="RHEA-COMP:12069"/>
        <dbReference type="ChEBI" id="CHEBI:65314"/>
        <dbReference type="ChEBI" id="CHEBI:65315"/>
    </reaction>
</comment>
<evidence type="ECO:0000256" key="4">
    <source>
        <dbReference type="ARBA" id="ARBA00033164"/>
    </source>
</evidence>
<dbReference type="Gene3D" id="3.30.2350.10">
    <property type="entry name" value="Pseudouridine synthase"/>
    <property type="match status" value="1"/>
</dbReference>
<comment type="caution">
    <text evidence="6">The sequence shown here is derived from an EMBL/GenBank/DDBJ whole genome shotgun (WGS) entry which is preliminary data.</text>
</comment>
<evidence type="ECO:0000256" key="2">
    <source>
        <dbReference type="ARBA" id="ARBA00010876"/>
    </source>
</evidence>
<evidence type="ECO:0000313" key="7">
    <source>
        <dbReference type="Proteomes" id="UP000437736"/>
    </source>
</evidence>
<reference evidence="6 7" key="1">
    <citation type="submission" date="2019-11" db="EMBL/GenBank/DDBJ databases">
        <title>Acidiferrimicrobium australis gen. nov., sp. nov., an acidophilic and obligately heterotrophic, member of the Actinobacteria that catalyses dissimilatory oxido- reduction of iron isolated from metal-rich acidic water in Chile.</title>
        <authorList>
            <person name="Gonzalez D."/>
            <person name="Huber K."/>
            <person name="Hedrich S."/>
            <person name="Rojas-Villalobos C."/>
            <person name="Quatrini R."/>
            <person name="Dinamarca M.A."/>
            <person name="Schwarz A."/>
            <person name="Canales C."/>
            <person name="Nancucheo I."/>
        </authorList>
    </citation>
    <scope>NUCLEOTIDE SEQUENCE [LARGE SCALE GENOMIC DNA]</scope>
    <source>
        <strain evidence="6 7">USS-CCA1</strain>
    </source>
</reference>
<feature type="non-terminal residue" evidence="6">
    <location>
        <position position="134"/>
    </location>
</feature>
<dbReference type="InterPro" id="IPR006145">
    <property type="entry name" value="PsdUridine_synth_RsuA/RluA"/>
</dbReference>
<dbReference type="Proteomes" id="UP000437736">
    <property type="component" value="Unassembled WGS sequence"/>
</dbReference>
<protein>
    <recommendedName>
        <fullName evidence="3">RNA pseudouridylate synthase</fullName>
    </recommendedName>
    <alternativeName>
        <fullName evidence="4">RNA-uridine isomerase</fullName>
    </alternativeName>
</protein>